<accession>A0A124GNY7</accession>
<keyword evidence="1" id="KW-1133">Transmembrane helix</keyword>
<reference evidence="2" key="1">
    <citation type="journal article" date="2015" name="Genome Biol. Evol.">
        <title>Organellar Genomes of White Spruce (Picea glauca): Assembly and Annotation.</title>
        <authorList>
            <person name="Jackman S.D."/>
            <person name="Warren R.L."/>
            <person name="Gibb E.A."/>
            <person name="Vandervalk B.P."/>
            <person name="Mohamadi H."/>
            <person name="Chu J."/>
            <person name="Raymond A."/>
            <person name="Pleasance S."/>
            <person name="Coope R."/>
            <person name="Wildung M.R."/>
            <person name="Ritland C.E."/>
            <person name="Bousquet J."/>
            <person name="Jones S.J."/>
            <person name="Bohlmann J."/>
            <person name="Birol I."/>
        </authorList>
    </citation>
    <scope>NUCLEOTIDE SEQUENCE [LARGE SCALE GENOMIC DNA]</scope>
    <source>
        <tissue evidence="2">Flushing bud</tissue>
    </source>
</reference>
<organism evidence="2">
    <name type="scientific">Picea glauca</name>
    <name type="common">White spruce</name>
    <name type="synonym">Pinus glauca</name>
    <dbReference type="NCBI Taxonomy" id="3330"/>
    <lineage>
        <taxon>Eukaryota</taxon>
        <taxon>Viridiplantae</taxon>
        <taxon>Streptophyta</taxon>
        <taxon>Embryophyta</taxon>
        <taxon>Tracheophyta</taxon>
        <taxon>Spermatophyta</taxon>
        <taxon>Pinopsida</taxon>
        <taxon>Pinidae</taxon>
        <taxon>Conifers I</taxon>
        <taxon>Pinales</taxon>
        <taxon>Pinaceae</taxon>
        <taxon>Picea</taxon>
    </lineage>
</organism>
<dbReference type="EMBL" id="LKAM01000001">
    <property type="protein sequence ID" value="KUM50273.1"/>
    <property type="molecule type" value="Genomic_DNA"/>
</dbReference>
<geneLocation type="mitochondrion" evidence="2"/>
<evidence type="ECO:0000313" key="2">
    <source>
        <dbReference type="EMBL" id="KUM50273.1"/>
    </source>
</evidence>
<gene>
    <name evidence="2" type="ORF">ABT39_MTgene116</name>
</gene>
<proteinExistence type="predicted"/>
<evidence type="ECO:0000256" key="1">
    <source>
        <dbReference type="SAM" id="Phobius"/>
    </source>
</evidence>
<keyword evidence="2" id="KW-0496">Mitochondrion</keyword>
<keyword evidence="1" id="KW-0812">Transmembrane</keyword>
<feature type="transmembrane region" description="Helical" evidence="1">
    <location>
        <begin position="6"/>
        <end position="29"/>
    </location>
</feature>
<name>A0A124GNY7_PICGL</name>
<dbReference type="AlphaFoldDB" id="A0A124GNY7"/>
<comment type="caution">
    <text evidence="2">The sequence shown here is derived from an EMBL/GenBank/DDBJ whole genome shotgun (WGS) entry which is preliminary data.</text>
</comment>
<sequence>MMKQSFLSSFFQGQTLLMITWIPVTLLVSSPDSYRVYSLRKSALNPNAKVGEQVVIMFVIFVDMFII</sequence>
<keyword evidence="1" id="KW-0472">Membrane</keyword>
<protein>
    <submittedName>
        <fullName evidence="2">Uncharacterized protein</fullName>
    </submittedName>
</protein>